<name>A0A941CTU8_9CLOT</name>
<evidence type="ECO:0000313" key="5">
    <source>
        <dbReference type="EMBL" id="MBR0577459.1"/>
    </source>
</evidence>
<dbReference type="AlphaFoldDB" id="A0A941CTU8"/>
<keyword evidence="6" id="KW-1185">Reference proteome</keyword>
<dbReference type="InterPro" id="IPR050959">
    <property type="entry name" value="MarA-like"/>
</dbReference>
<feature type="domain" description="HTH araC/xylS-type" evidence="4">
    <location>
        <begin position="11"/>
        <end position="109"/>
    </location>
</feature>
<evidence type="ECO:0000259" key="4">
    <source>
        <dbReference type="PROSITE" id="PS01124"/>
    </source>
</evidence>
<gene>
    <name evidence="5" type="ORF">KCG48_14195</name>
</gene>
<proteinExistence type="predicted"/>
<dbReference type="GO" id="GO:0003700">
    <property type="term" value="F:DNA-binding transcription factor activity"/>
    <property type="evidence" value="ECO:0007669"/>
    <property type="project" value="InterPro"/>
</dbReference>
<keyword evidence="3" id="KW-0804">Transcription</keyword>
<dbReference type="SMART" id="SM00342">
    <property type="entry name" value="HTH_ARAC"/>
    <property type="match status" value="1"/>
</dbReference>
<dbReference type="InterPro" id="IPR018060">
    <property type="entry name" value="HTH_AraC"/>
</dbReference>
<keyword evidence="1" id="KW-0805">Transcription regulation</keyword>
<sequence>MPTEDQFQAVAKMQQYILDHVNEEITMKDLARAAGYSPGHASRIFKELTQSNPFDYIRRVRLSQAALELRDSPRKILDVAFDFVFSSHEGFTRAFTKEFGIAPKSYSGHPVPLRLFLPYKVSHRYLERLKGEDQSMKSETKGVFVQVVERPQRKAIILRGMKAKHYFEYCEEVGCDVWGILVSIPEALYEPVGMWLPESFRKEGTSAYVQGVEVPMDFDKEVPEGFELIELPPCKMMIFQGEPYNDEMFGDAIEEMWEFMKKYDPKLYGFEWADEDAPRFQMEPQGYRGYIEGRPVREIRR</sequence>
<dbReference type="InterPro" id="IPR009057">
    <property type="entry name" value="Homeodomain-like_sf"/>
</dbReference>
<evidence type="ECO:0000256" key="3">
    <source>
        <dbReference type="ARBA" id="ARBA00023163"/>
    </source>
</evidence>
<evidence type="ECO:0000313" key="6">
    <source>
        <dbReference type="Proteomes" id="UP000675379"/>
    </source>
</evidence>
<organism evidence="5 6">
    <name type="scientific">Proteiniclasticum sediminis</name>
    <dbReference type="NCBI Taxonomy" id="2804028"/>
    <lineage>
        <taxon>Bacteria</taxon>
        <taxon>Bacillati</taxon>
        <taxon>Bacillota</taxon>
        <taxon>Clostridia</taxon>
        <taxon>Eubacteriales</taxon>
        <taxon>Clostridiaceae</taxon>
        <taxon>Proteiniclasticum</taxon>
    </lineage>
</organism>
<dbReference type="Gene3D" id="1.10.10.60">
    <property type="entry name" value="Homeodomain-like"/>
    <property type="match status" value="2"/>
</dbReference>
<keyword evidence="2" id="KW-0238">DNA-binding</keyword>
<evidence type="ECO:0000256" key="2">
    <source>
        <dbReference type="ARBA" id="ARBA00023125"/>
    </source>
</evidence>
<evidence type="ECO:0000256" key="1">
    <source>
        <dbReference type="ARBA" id="ARBA00023015"/>
    </source>
</evidence>
<dbReference type="EMBL" id="JAGSCS010000038">
    <property type="protein sequence ID" value="MBR0577459.1"/>
    <property type="molecule type" value="Genomic_DNA"/>
</dbReference>
<dbReference type="PANTHER" id="PTHR47504">
    <property type="entry name" value="RIGHT ORIGIN-BINDING PROTEIN"/>
    <property type="match status" value="1"/>
</dbReference>
<dbReference type="Proteomes" id="UP000675379">
    <property type="component" value="Unassembled WGS sequence"/>
</dbReference>
<dbReference type="SUPFAM" id="SSF46689">
    <property type="entry name" value="Homeodomain-like"/>
    <property type="match status" value="2"/>
</dbReference>
<dbReference type="GO" id="GO:0043565">
    <property type="term" value="F:sequence-specific DNA binding"/>
    <property type="evidence" value="ECO:0007669"/>
    <property type="project" value="InterPro"/>
</dbReference>
<dbReference type="PANTHER" id="PTHR47504:SF5">
    <property type="entry name" value="RIGHT ORIGIN-BINDING PROTEIN"/>
    <property type="match status" value="1"/>
</dbReference>
<dbReference type="Pfam" id="PF12833">
    <property type="entry name" value="HTH_18"/>
    <property type="match status" value="1"/>
</dbReference>
<protein>
    <submittedName>
        <fullName evidence="5">Helix-turn-helix transcriptional regulator</fullName>
    </submittedName>
</protein>
<dbReference type="RefSeq" id="WP_211802850.1">
    <property type="nucleotide sequence ID" value="NZ_JAGSCS010000038.1"/>
</dbReference>
<reference evidence="5" key="1">
    <citation type="submission" date="2021-04" db="EMBL/GenBank/DDBJ databases">
        <title>Proteiniclasticum sedimins sp. nov., an obligate anaerobic bacterium isolated from anaerobic sludge.</title>
        <authorList>
            <person name="Liu J."/>
        </authorList>
    </citation>
    <scope>NUCLEOTIDE SEQUENCE</scope>
    <source>
        <strain evidence="5">BAD-10</strain>
    </source>
</reference>
<dbReference type="PROSITE" id="PS01124">
    <property type="entry name" value="HTH_ARAC_FAMILY_2"/>
    <property type="match status" value="1"/>
</dbReference>
<comment type="caution">
    <text evidence="5">The sequence shown here is derived from an EMBL/GenBank/DDBJ whole genome shotgun (WGS) entry which is preliminary data.</text>
</comment>
<accession>A0A941CTU8</accession>